<evidence type="ECO:0000259" key="5">
    <source>
        <dbReference type="Pfam" id="PF25137"/>
    </source>
</evidence>
<reference evidence="7" key="1">
    <citation type="submission" date="2016-11" db="EMBL/GenBank/DDBJ databases">
        <authorList>
            <person name="Varghese N."/>
            <person name="Submissions S."/>
        </authorList>
    </citation>
    <scope>NUCLEOTIDE SEQUENCE [LARGE SCALE GENOMIC DNA]</scope>
    <source>
        <strain evidence="7">USBA-503</strain>
    </source>
</reference>
<keyword evidence="3" id="KW-0520">NAD</keyword>
<dbReference type="STRING" id="1830138.SAMN05443507_10593"/>
<dbReference type="Gene3D" id="3.40.50.1970">
    <property type="match status" value="1"/>
</dbReference>
<organism evidence="6 7">
    <name type="scientific">Alicyclobacillus tolerans</name>
    <dbReference type="NCBI Taxonomy" id="90970"/>
    <lineage>
        <taxon>Bacteria</taxon>
        <taxon>Bacillati</taxon>
        <taxon>Bacillota</taxon>
        <taxon>Bacilli</taxon>
        <taxon>Bacillales</taxon>
        <taxon>Alicyclobacillaceae</taxon>
        <taxon>Alicyclobacillus</taxon>
    </lineage>
</organism>
<dbReference type="CDD" id="cd14863">
    <property type="entry name" value="Fe-ADH-like"/>
    <property type="match status" value="1"/>
</dbReference>
<accession>A0A1M6N606</accession>
<evidence type="ECO:0000313" key="7">
    <source>
        <dbReference type="Proteomes" id="UP000184016"/>
    </source>
</evidence>
<dbReference type="EMBL" id="FRAF01000005">
    <property type="protein sequence ID" value="SHJ91128.1"/>
    <property type="molecule type" value="Genomic_DNA"/>
</dbReference>
<dbReference type="FunFam" id="1.20.1090.10:FF:000001">
    <property type="entry name" value="Aldehyde-alcohol dehydrogenase"/>
    <property type="match status" value="1"/>
</dbReference>
<dbReference type="SUPFAM" id="SSF56796">
    <property type="entry name" value="Dehydroquinate synthase-like"/>
    <property type="match status" value="1"/>
</dbReference>
<dbReference type="Pfam" id="PF25137">
    <property type="entry name" value="ADH_Fe_C"/>
    <property type="match status" value="1"/>
</dbReference>
<evidence type="ECO:0000256" key="1">
    <source>
        <dbReference type="ARBA" id="ARBA00007358"/>
    </source>
</evidence>
<dbReference type="Gene3D" id="1.20.1090.10">
    <property type="entry name" value="Dehydroquinate synthase-like - alpha domain"/>
    <property type="match status" value="1"/>
</dbReference>
<proteinExistence type="inferred from homology"/>
<dbReference type="GO" id="GO:0004022">
    <property type="term" value="F:alcohol dehydrogenase (NAD+) activity"/>
    <property type="evidence" value="ECO:0007669"/>
    <property type="project" value="UniProtKB-ARBA"/>
</dbReference>
<dbReference type="OrthoDB" id="9815791at2"/>
<dbReference type="RefSeq" id="WP_072873335.1">
    <property type="nucleotide sequence ID" value="NZ_FRAF01000005.1"/>
</dbReference>
<dbReference type="PANTHER" id="PTHR11496:SF102">
    <property type="entry name" value="ALCOHOL DEHYDROGENASE 4"/>
    <property type="match status" value="1"/>
</dbReference>
<dbReference type="InterPro" id="IPR056798">
    <property type="entry name" value="ADH_Fe_C"/>
</dbReference>
<evidence type="ECO:0000313" key="6">
    <source>
        <dbReference type="EMBL" id="SHJ91128.1"/>
    </source>
</evidence>
<dbReference type="AlphaFoldDB" id="A0A1M6N606"/>
<dbReference type="PROSITE" id="PS00913">
    <property type="entry name" value="ADH_IRON_1"/>
    <property type="match status" value="1"/>
</dbReference>
<evidence type="ECO:0000256" key="2">
    <source>
        <dbReference type="ARBA" id="ARBA00023002"/>
    </source>
</evidence>
<dbReference type="FunFam" id="3.40.50.1970:FF:000003">
    <property type="entry name" value="Alcohol dehydrogenase, iron-containing"/>
    <property type="match status" value="1"/>
</dbReference>
<dbReference type="Proteomes" id="UP000184016">
    <property type="component" value="Unassembled WGS sequence"/>
</dbReference>
<dbReference type="GO" id="GO:0046872">
    <property type="term" value="F:metal ion binding"/>
    <property type="evidence" value="ECO:0007669"/>
    <property type="project" value="InterPro"/>
</dbReference>
<keyword evidence="2" id="KW-0560">Oxidoreductase</keyword>
<dbReference type="InterPro" id="IPR039697">
    <property type="entry name" value="Alcohol_dehydrogenase_Fe"/>
</dbReference>
<evidence type="ECO:0000256" key="3">
    <source>
        <dbReference type="ARBA" id="ARBA00023027"/>
    </source>
</evidence>
<name>A0A1M6N606_9BACL</name>
<dbReference type="PANTHER" id="PTHR11496">
    <property type="entry name" value="ALCOHOL DEHYDROGENASE"/>
    <property type="match status" value="1"/>
</dbReference>
<keyword evidence="7" id="KW-1185">Reference proteome</keyword>
<comment type="similarity">
    <text evidence="1">Belongs to the iron-containing alcohol dehydrogenase family.</text>
</comment>
<feature type="domain" description="Fe-containing alcohol dehydrogenase-like C-terminal" evidence="5">
    <location>
        <begin position="200"/>
        <end position="373"/>
    </location>
</feature>
<dbReference type="InterPro" id="IPR001670">
    <property type="entry name" value="ADH_Fe/GldA"/>
</dbReference>
<feature type="domain" description="Alcohol dehydrogenase iron-type/glycerol dehydrogenase GldA" evidence="4">
    <location>
        <begin position="11"/>
        <end position="189"/>
    </location>
</feature>
<evidence type="ECO:0000259" key="4">
    <source>
        <dbReference type="Pfam" id="PF00465"/>
    </source>
</evidence>
<dbReference type="InterPro" id="IPR018211">
    <property type="entry name" value="ADH_Fe_CS"/>
</dbReference>
<gene>
    <name evidence="6" type="ORF">SAMN05443507_10593</name>
</gene>
<dbReference type="Pfam" id="PF00465">
    <property type="entry name" value="Fe-ADH"/>
    <property type="match status" value="1"/>
</dbReference>
<sequence length="401" mass="43105">MTTSHFQFNLPTIIHSGVGCRTLLPELLRGLGGKRALLVTDQGLKKAGVVQQITSLFEGLPQPVQLVGVFDEVEQDAKGAIINRAVSVYKSHAADCLIALGGGSVLDTVKAMKWMMHKGLTDIRMALVTNTIETFPRATRMSIPHIALPTTAGTGAEVSPISVVFNEMLQVKTNLIHPYAAADFALLDPDLTVGLPAFITAFTGMDALTHALEAYFSPVAEPITDAFAIQSAQMIVENLPLAVANGQHLEARSNLLIASAMAITAFSTALNAIPVHNLAHALGAKFNIPHGLANAVLLPYVLEELPDFYLTRAQKFAAILGCNASSETPQAGLQAIVEAIQNLRAKIHLPDTLTDYNIQEKDMDSIVQWVHSDPSGILFRLPEQMIRNVVRRAGGMIQVVS</sequence>
<protein>
    <submittedName>
        <fullName evidence="6">Alcohol dehydrogenase, class IV</fullName>
    </submittedName>
</protein>